<dbReference type="Gene3D" id="2.60.40.3170">
    <property type="match status" value="1"/>
</dbReference>
<dbReference type="FunFam" id="2.60.40.3170:FF:000003">
    <property type="entry name" value="tripeptidyl-peptidase 2"/>
    <property type="match status" value="1"/>
</dbReference>
<dbReference type="GO" id="GO:0004252">
    <property type="term" value="F:serine-type endopeptidase activity"/>
    <property type="evidence" value="ECO:0007669"/>
    <property type="project" value="UniProtKB-UniRule"/>
</dbReference>
<dbReference type="EMBL" id="GAMC01021430">
    <property type="protein sequence ID" value="JAB85125.1"/>
    <property type="molecule type" value="mRNA"/>
</dbReference>
<dbReference type="PROSITE" id="PS51892">
    <property type="entry name" value="SUBTILASE"/>
    <property type="match status" value="1"/>
</dbReference>
<evidence type="ECO:0000256" key="5">
    <source>
        <dbReference type="ARBA" id="ARBA00022438"/>
    </source>
</evidence>
<dbReference type="GO" id="GO:0004177">
    <property type="term" value="F:aminopeptidase activity"/>
    <property type="evidence" value="ECO:0007669"/>
    <property type="project" value="UniProtKB-KW"/>
</dbReference>
<name>W8AB95_CERCA</name>
<reference evidence="16" key="1">
    <citation type="submission" date="2013-07" db="EMBL/GenBank/DDBJ databases">
        <authorList>
            <person name="Geib S."/>
        </authorList>
    </citation>
    <scope>NUCLEOTIDE SEQUENCE</scope>
</reference>
<evidence type="ECO:0000256" key="2">
    <source>
        <dbReference type="ARBA" id="ARBA00011073"/>
    </source>
</evidence>
<evidence type="ECO:0000256" key="9">
    <source>
        <dbReference type="ARBA" id="ARBA00032232"/>
    </source>
</evidence>
<dbReference type="PANTHER" id="PTHR43806:SF14">
    <property type="entry name" value="TRIPEPTIDYL-PEPTIDASE 2"/>
    <property type="match status" value="1"/>
</dbReference>
<dbReference type="InterPro" id="IPR000209">
    <property type="entry name" value="Peptidase_S8/S53_dom"/>
</dbReference>
<dbReference type="FunFam" id="3.40.50.200:FF:000003">
    <property type="entry name" value="Tripeptidyl peptidase 2"/>
    <property type="match status" value="1"/>
</dbReference>
<dbReference type="EC" id="3.4.14.10" evidence="3"/>
<evidence type="ECO:0000256" key="10">
    <source>
        <dbReference type="PROSITE-ProRule" id="PRU01240"/>
    </source>
</evidence>
<evidence type="ECO:0000256" key="8">
    <source>
        <dbReference type="ARBA" id="ARBA00022825"/>
    </source>
</evidence>
<comment type="catalytic activity">
    <reaction evidence="1">
        <text>Release of an N-terminal tripeptide from a polypeptide.</text>
        <dbReference type="EC" id="3.4.14.10"/>
    </reaction>
</comment>
<evidence type="ECO:0000256" key="4">
    <source>
        <dbReference type="ARBA" id="ARBA00020244"/>
    </source>
</evidence>
<dbReference type="Gene3D" id="3.40.50.200">
    <property type="entry name" value="Peptidase S8/S53 domain"/>
    <property type="match status" value="1"/>
</dbReference>
<feature type="active site" description="Charge relay system" evidence="10">
    <location>
        <position position="464"/>
    </location>
</feature>
<dbReference type="GO" id="GO:0006508">
    <property type="term" value="P:proteolysis"/>
    <property type="evidence" value="ECO:0007669"/>
    <property type="project" value="UniProtKB-KW"/>
</dbReference>
<dbReference type="GO" id="GO:0005829">
    <property type="term" value="C:cytosol"/>
    <property type="evidence" value="ECO:0007669"/>
    <property type="project" value="TreeGrafter"/>
</dbReference>
<dbReference type="InterPro" id="IPR050131">
    <property type="entry name" value="Peptidase_S8_subtilisin-like"/>
</dbReference>
<dbReference type="OrthoDB" id="10256524at2759"/>
<feature type="active site" description="Charge relay system" evidence="10">
    <location>
        <position position="274"/>
    </location>
</feature>
<dbReference type="Gene3D" id="1.25.40.710">
    <property type="match status" value="1"/>
</dbReference>
<gene>
    <name evidence="16" type="primary">TPP2</name>
</gene>
<feature type="domain" description="Tripeptidyl-peptidase II galactose-binding" evidence="15">
    <location>
        <begin position="679"/>
        <end position="770"/>
    </location>
</feature>
<evidence type="ECO:0000313" key="16">
    <source>
        <dbReference type="EMBL" id="JAB85125.1"/>
    </source>
</evidence>
<keyword evidence="7 10" id="KW-0378">Hydrolase</keyword>
<evidence type="ECO:0000259" key="13">
    <source>
        <dbReference type="Pfam" id="PF12583"/>
    </source>
</evidence>
<dbReference type="Gene3D" id="6.10.250.3080">
    <property type="match status" value="1"/>
</dbReference>
<dbReference type="InterPro" id="IPR046940">
    <property type="entry name" value="TPPII_Ig-like_sf"/>
</dbReference>
<dbReference type="InterPro" id="IPR048384">
    <property type="entry name" value="TPPII_GBD"/>
</dbReference>
<dbReference type="InterPro" id="IPR022229">
    <property type="entry name" value="TPPII_Ig-like-2"/>
</dbReference>
<accession>W8AB95</accession>
<keyword evidence="5" id="KW-0031">Aminopeptidase</keyword>
<evidence type="ECO:0000256" key="6">
    <source>
        <dbReference type="ARBA" id="ARBA00022670"/>
    </source>
</evidence>
<comment type="similarity">
    <text evidence="2 10">Belongs to the peptidase S8 family.</text>
</comment>
<feature type="domain" description="Tripeptidyl-peptidase II first Ig-like" evidence="14">
    <location>
        <begin position="537"/>
        <end position="653"/>
    </location>
</feature>
<evidence type="ECO:0000259" key="11">
    <source>
        <dbReference type="Pfam" id="PF00082"/>
    </source>
</evidence>
<dbReference type="PROSITE" id="PS00137">
    <property type="entry name" value="SUBTILASE_HIS"/>
    <property type="match status" value="1"/>
</dbReference>
<feature type="domain" description="Peptidase S8/S53" evidence="11">
    <location>
        <begin position="39"/>
        <end position="508"/>
    </location>
</feature>
<dbReference type="Gene3D" id="2.20.25.690">
    <property type="match status" value="1"/>
</dbReference>
<dbReference type="PANTHER" id="PTHR43806">
    <property type="entry name" value="PEPTIDASE S8"/>
    <property type="match status" value="1"/>
</dbReference>
<dbReference type="Pfam" id="PF21316">
    <property type="entry name" value="TPPII_GBD"/>
    <property type="match status" value="1"/>
</dbReference>
<organism evidence="16">
    <name type="scientific">Ceratitis capitata</name>
    <name type="common">Mediterranean fruit fly</name>
    <name type="synonym">Tephritis capitata</name>
    <dbReference type="NCBI Taxonomy" id="7213"/>
    <lineage>
        <taxon>Eukaryota</taxon>
        <taxon>Metazoa</taxon>
        <taxon>Ecdysozoa</taxon>
        <taxon>Arthropoda</taxon>
        <taxon>Hexapoda</taxon>
        <taxon>Insecta</taxon>
        <taxon>Pterygota</taxon>
        <taxon>Neoptera</taxon>
        <taxon>Endopterygota</taxon>
        <taxon>Diptera</taxon>
        <taxon>Brachycera</taxon>
        <taxon>Muscomorpha</taxon>
        <taxon>Tephritoidea</taxon>
        <taxon>Tephritidae</taxon>
        <taxon>Ceratitis</taxon>
        <taxon>Ceratitis</taxon>
    </lineage>
</organism>
<keyword evidence="8 10" id="KW-0720">Serine protease</keyword>
<feature type="domain" description="Tripeptidyl peptidase II C-terminal" evidence="13">
    <location>
        <begin position="1100"/>
        <end position="1167"/>
    </location>
</feature>
<dbReference type="GO" id="GO:0008240">
    <property type="term" value="F:tripeptidyl-peptidase activity"/>
    <property type="evidence" value="ECO:0007669"/>
    <property type="project" value="UniProtKB-EC"/>
</dbReference>
<dbReference type="Pfam" id="PF12580">
    <property type="entry name" value="TPPII"/>
    <property type="match status" value="1"/>
</dbReference>
<evidence type="ECO:0000256" key="7">
    <source>
        <dbReference type="ARBA" id="ARBA00022801"/>
    </source>
</evidence>
<dbReference type="InterPro" id="IPR022232">
    <property type="entry name" value="TPPII_C_art"/>
</dbReference>
<dbReference type="InterPro" id="IPR036852">
    <property type="entry name" value="Peptidase_S8/S53_dom_sf"/>
</dbReference>
<evidence type="ECO:0000259" key="14">
    <source>
        <dbReference type="Pfam" id="PF21223"/>
    </source>
</evidence>
<dbReference type="PRINTS" id="PR00723">
    <property type="entry name" value="SUBTILISIN"/>
</dbReference>
<dbReference type="InterPro" id="IPR048383">
    <property type="entry name" value="TPPII_Ig-like-1"/>
</dbReference>
<dbReference type="Pfam" id="PF00082">
    <property type="entry name" value="Peptidase_S8"/>
    <property type="match status" value="1"/>
</dbReference>
<dbReference type="InterPro" id="IPR022398">
    <property type="entry name" value="Peptidase_S8_His-AS"/>
</dbReference>
<dbReference type="SUPFAM" id="SSF52743">
    <property type="entry name" value="Subtilisin-like"/>
    <property type="match status" value="1"/>
</dbReference>
<reference evidence="16" key="2">
    <citation type="journal article" date="2014" name="BMC Genomics">
        <title>A genomic perspective to assessing quality of mass-reared SIT flies used in Mediterranean fruit fly (Ceratitis capitata) eradication in California.</title>
        <authorList>
            <person name="Calla B."/>
            <person name="Hall B."/>
            <person name="Hou S."/>
            <person name="Geib S.M."/>
        </authorList>
    </citation>
    <scope>NUCLEOTIDE SEQUENCE</scope>
</reference>
<dbReference type="Pfam" id="PF21223">
    <property type="entry name" value="TPPII_Ig-like-1"/>
    <property type="match status" value="1"/>
</dbReference>
<sequence>MAANNDSGIVEATFPTSSLVPKSETGVLNFLQKYPDYDGRDTVIAIFDSGVDPRASGLETICDGKTVKVIERYDCTGCGDVDVSKKVKATEKGFITGLSGRQLKLTPEMTASNTANGEYRIGLKTLHDLCPSKVRENIINYNKTKYWDGPNKTAIAGVTRKIVEFESQNTDLTKLPWDKKLLKEDLDYTLDMLNSYDKMYKEFKTSYDCILYQTSSGWRAVVDTTEKGDLEQAVHIGEYSKTREIKNVDDFFSISINVHDNGDVLEIVGMCSSHGTHVASIASGNHASKDVDGVAPNARIVSLTIGDGRLGSMETGTALVRAMMKVMELCRNGTKIDVINMSYGEHAHWSNTGRIGELMSEVVNKYGVVWVASAGNHGPALATVGTPPDIAQPSCIGVGAYVSPQMMEAEYVMREKLPGNVYTWSSRDPCIDGGQGVTVCAPGGAITSVPQFTMSKSQLMNGTSMAAPHVAGAISLLISALKQKGIKYSPYSIKRALTNTATKLSYVDPFAQGSGLLNVEKAFEYLTQHENAPENMLRFSVRCGAQAAKGIHIRQGILKKPMEFDVTIEPIFFNELETEPHQKFNFNVRLNLISSKPFVQCGSFLDLSYSARSLCVKVDPTGLEPGVHTALISAYDTNCVQKGSLFEIPVTVVQPHVLDSNESLTFECKSTRNDGSIEFQPNTIQRDFILVPSRATWAVLRMRSTDKNRENGIGKFFIHTMQLLPKLYCRVMENMKILGVNSENEATLHFLCEGDIILELCIAKYWSNYGTTHIKYSLEFHGIQAINTNPYMMQAARGIHKLDFVALKSEDLQPQIQLKTAAVVLRPTEAKITPLSATRDVIPDGRQIYQILFTYTLQVPKLQEVAVYAPLFNSLLYESEFESQLWMMFDSNKAMACCGDAHSHKVFNKLDKGEYTIKLQVRHEKRDLLEKLSETNMIALFKLANTISMEFYDHYNSCLTGKRKFTTCVVKSTPAKVLYVPPLPQEKLTKANLPANCSWLNGTIALSKDDAVRRVDSYDFTYFLITAEKKNGNGGSAGNSGTGSGAANSSKSKTNLTANNGVSAAINTLSALNTATGDTAAASGDGAATVGVSTTANGGSSSPKKKISTDEYAEGLRDFQCMMISKCEVSVAEDIYEKVIAAHPKHSVAHILLMQNIESNEYKQLLPFTFAKMVNANVDEESHKEELARIRKALERVAQLGGNVINDMKDEYDELLAYYGLKSDTRPDAAKIKTTMDKKKTNLLEALTRRGIAKIKISIIDGNMKERLDEFRDIYVEVIKLSDPLDAKLLLFSLWHAYANAHYGRMHKILQKMYEEKRHRELQEEFYLVAGALEYGHLQTVVQRNTVTSYPNSFRVF</sequence>
<evidence type="ECO:0000256" key="1">
    <source>
        <dbReference type="ARBA" id="ARBA00001910"/>
    </source>
</evidence>
<dbReference type="InterPro" id="IPR046939">
    <property type="entry name" value="TPPII_C_sf"/>
</dbReference>
<feature type="domain" description="Tripeptidyl peptidase II second Ig-like" evidence="12">
    <location>
        <begin position="806"/>
        <end position="991"/>
    </location>
</feature>
<dbReference type="PROSITE" id="PS00138">
    <property type="entry name" value="SUBTILASE_SER"/>
    <property type="match status" value="1"/>
</dbReference>
<dbReference type="MEROPS" id="S08.090"/>
<dbReference type="InterPro" id="IPR015500">
    <property type="entry name" value="Peptidase_S8_subtilisin-rel"/>
</dbReference>
<feature type="active site" description="Charge relay system" evidence="10">
    <location>
        <position position="48"/>
    </location>
</feature>
<keyword evidence="6 10" id="KW-0645">Protease</keyword>
<protein>
    <recommendedName>
        <fullName evidence="4">Tripeptidyl-peptidase 2</fullName>
        <ecNumber evidence="3">3.4.14.10</ecNumber>
    </recommendedName>
    <alternativeName>
        <fullName evidence="9">Tripeptidyl aminopeptidase</fullName>
    </alternativeName>
</protein>
<dbReference type="InterPro" id="IPR023828">
    <property type="entry name" value="Peptidase_S8_Ser-AS"/>
</dbReference>
<proteinExistence type="evidence at transcript level"/>
<evidence type="ECO:0000259" key="12">
    <source>
        <dbReference type="Pfam" id="PF12580"/>
    </source>
</evidence>
<evidence type="ECO:0000256" key="3">
    <source>
        <dbReference type="ARBA" id="ARBA00012462"/>
    </source>
</evidence>
<dbReference type="Pfam" id="PF12583">
    <property type="entry name" value="TPPII_C"/>
    <property type="match status" value="1"/>
</dbReference>
<evidence type="ECO:0000259" key="15">
    <source>
        <dbReference type="Pfam" id="PF21316"/>
    </source>
</evidence>